<comment type="similarity">
    <text evidence="2">Belongs to the metallo-dependent hydrolases superfamily. Adenosine and AMP deaminases family.</text>
</comment>
<dbReference type="InterPro" id="IPR006330">
    <property type="entry name" value="Ado/ade_deaminase"/>
</dbReference>
<dbReference type="PANTHER" id="PTHR11409:SF43">
    <property type="entry name" value="ADENOSINE DEAMINASE"/>
    <property type="match status" value="1"/>
</dbReference>
<evidence type="ECO:0000256" key="6">
    <source>
        <dbReference type="ARBA" id="ARBA00022833"/>
    </source>
</evidence>
<organism evidence="8 9">
    <name type="scientific">Rothia endophytica</name>
    <dbReference type="NCBI Taxonomy" id="1324766"/>
    <lineage>
        <taxon>Bacteria</taxon>
        <taxon>Bacillati</taxon>
        <taxon>Actinomycetota</taxon>
        <taxon>Actinomycetes</taxon>
        <taxon>Micrococcales</taxon>
        <taxon>Micrococcaceae</taxon>
        <taxon>Rothia</taxon>
    </lineage>
</organism>
<dbReference type="Proteomes" id="UP001500187">
    <property type="component" value="Unassembled WGS sequence"/>
</dbReference>
<keyword evidence="6" id="KW-0862">Zinc</keyword>
<dbReference type="NCBIfam" id="NF006847">
    <property type="entry name" value="PRK09358.1-2"/>
    <property type="match status" value="1"/>
</dbReference>
<dbReference type="RefSeq" id="WP_345446268.1">
    <property type="nucleotide sequence ID" value="NZ_BAABKP010000002.1"/>
</dbReference>
<keyword evidence="9" id="KW-1185">Reference proteome</keyword>
<evidence type="ECO:0000313" key="9">
    <source>
        <dbReference type="Proteomes" id="UP001500187"/>
    </source>
</evidence>
<keyword evidence="5" id="KW-0378">Hydrolase</keyword>
<reference evidence="9" key="1">
    <citation type="journal article" date="2019" name="Int. J. Syst. Evol. Microbiol.">
        <title>The Global Catalogue of Microorganisms (GCM) 10K type strain sequencing project: providing services to taxonomists for standard genome sequencing and annotation.</title>
        <authorList>
            <consortium name="The Broad Institute Genomics Platform"/>
            <consortium name="The Broad Institute Genome Sequencing Center for Infectious Disease"/>
            <person name="Wu L."/>
            <person name="Ma J."/>
        </authorList>
    </citation>
    <scope>NUCLEOTIDE SEQUENCE [LARGE SCALE GENOMIC DNA]</scope>
    <source>
        <strain evidence="9">JCM 18541</strain>
    </source>
</reference>
<evidence type="ECO:0000256" key="2">
    <source>
        <dbReference type="ARBA" id="ARBA00006676"/>
    </source>
</evidence>
<evidence type="ECO:0000256" key="4">
    <source>
        <dbReference type="ARBA" id="ARBA00022723"/>
    </source>
</evidence>
<evidence type="ECO:0000313" key="8">
    <source>
        <dbReference type="EMBL" id="GAA4797134.1"/>
    </source>
</evidence>
<feature type="domain" description="Adenosine deaminase" evidence="7">
    <location>
        <begin position="12"/>
        <end position="382"/>
    </location>
</feature>
<dbReference type="InterPro" id="IPR032466">
    <property type="entry name" value="Metal_Hydrolase"/>
</dbReference>
<gene>
    <name evidence="8" type="ORF">GCM10023352_15900</name>
</gene>
<evidence type="ECO:0000256" key="1">
    <source>
        <dbReference type="ARBA" id="ARBA00001947"/>
    </source>
</evidence>
<dbReference type="PANTHER" id="PTHR11409">
    <property type="entry name" value="ADENOSINE DEAMINASE"/>
    <property type="match status" value="1"/>
</dbReference>
<proteinExistence type="inferred from homology"/>
<keyword evidence="4" id="KW-0479">Metal-binding</keyword>
<dbReference type="SUPFAM" id="SSF51556">
    <property type="entry name" value="Metallo-dependent hydrolases"/>
    <property type="match status" value="1"/>
</dbReference>
<dbReference type="EMBL" id="BAABKP010000002">
    <property type="protein sequence ID" value="GAA4797134.1"/>
    <property type="molecule type" value="Genomic_DNA"/>
</dbReference>
<name>A0ABP9BPG9_9MICC</name>
<dbReference type="Gene3D" id="3.20.20.140">
    <property type="entry name" value="Metal-dependent hydrolases"/>
    <property type="match status" value="1"/>
</dbReference>
<dbReference type="EC" id="3.5.4.4" evidence="3"/>
<dbReference type="Pfam" id="PF00962">
    <property type="entry name" value="A_deaminase"/>
    <property type="match status" value="1"/>
</dbReference>
<evidence type="ECO:0000256" key="5">
    <source>
        <dbReference type="ARBA" id="ARBA00022801"/>
    </source>
</evidence>
<comment type="caution">
    <text evidence="8">The sequence shown here is derived from an EMBL/GenBank/DDBJ whole genome shotgun (WGS) entry which is preliminary data.</text>
</comment>
<protein>
    <recommendedName>
        <fullName evidence="3">adenosine deaminase</fullName>
        <ecNumber evidence="3">3.5.4.4</ecNumber>
    </recommendedName>
</protein>
<comment type="cofactor">
    <cofactor evidence="1">
        <name>Zn(2+)</name>
        <dbReference type="ChEBI" id="CHEBI:29105"/>
    </cofactor>
</comment>
<evidence type="ECO:0000259" key="7">
    <source>
        <dbReference type="Pfam" id="PF00962"/>
    </source>
</evidence>
<accession>A0ABP9BPG9</accession>
<evidence type="ECO:0000256" key="3">
    <source>
        <dbReference type="ARBA" id="ARBA00012784"/>
    </source>
</evidence>
<sequence length="404" mass="43976">MTQEPTWIQKLPKISLHDHLDGGVQTETLIKHAAEIGHELPATDPQELAAWFREAADSRSLEHYLETFEHTVAAMQTAEHLRKVARDHVVTLAADGVIYGEVRWAPELHTRRGLSLQEAVEAVADGLMDGMEYIGTLGGRILVNQILCAMRQNDRALEIAQLAVTNRQMGIVGFDLAGPEAGYPASLFTEALDYAAAHFMPVTLHAGEADGLKSIRSALVDGRALRLGHGVRITEDITARTVAEIDPEGTLMPGADRDATVLQLGPVAEWVKNQRIVLECCPCSNLQTDAAQKIDLVGTGAAFDPARTHEEHPLALLFSAGFAVTVNPDNRLMSSTSITREFVELSRSAGFGIPEFFEMTLNAINGAFCTFDEKQALMQSVQSAYAQISQELQQAEQSPAEQEG</sequence>
<dbReference type="InterPro" id="IPR001365">
    <property type="entry name" value="A_deaminase_dom"/>
</dbReference>